<dbReference type="SMART" id="SM00283">
    <property type="entry name" value="MA"/>
    <property type="match status" value="1"/>
</dbReference>
<dbReference type="Pfam" id="PF00015">
    <property type="entry name" value="MCPsignal"/>
    <property type="match status" value="1"/>
</dbReference>
<proteinExistence type="inferred from homology"/>
<dbReference type="Proteomes" id="UP000027822">
    <property type="component" value="Unassembled WGS sequence"/>
</dbReference>
<dbReference type="InterPro" id="IPR003660">
    <property type="entry name" value="HAMP_dom"/>
</dbReference>
<dbReference type="SMART" id="SM00304">
    <property type="entry name" value="HAMP"/>
    <property type="match status" value="1"/>
</dbReference>
<dbReference type="FunFam" id="1.10.287.950:FF:000001">
    <property type="entry name" value="Methyl-accepting chemotaxis sensory transducer"/>
    <property type="match status" value="1"/>
</dbReference>
<dbReference type="InterPro" id="IPR004089">
    <property type="entry name" value="MCPsignal_dom"/>
</dbReference>
<sequence length="562" mass="61610">MNNLGIRKKLVLMFSGICSLFGISLVIILLFTMNQANETKILKDEVSRRATILKERGDLFQAQVSGLQGYLLSQDKKQLEKFNQAGEQLAATREQVTKDKHLSGEIKETVLMGKEWRAIIDEKVIPLTEEGNWEEASKIALENSELVETALQNFAMFAKNEDKKRDTLIASLEQTSDIIQYAVFLSLVICSMLSIVLALSFSNKLVKPIHEMNDKLKELASQEGDLTARLTIHSKDELGDIATSFNHMLDNLQHIIGRVQTVSEEVREASLQVAAGMNSSMNETTYIQQTMGALESNIIAQVSSIEESSTAMDDMTTGVQRIAESASTVASLAGTTSEKADIGNKVIEKSISQMTAIHEAVNETSQVVDRLITHTEHIDTALQSISHIAEQTNLLALNASIEAARAGEQGRGFAVVADEVRKLAEQSKEAATDINQLLRHIQDETKTANVMMTKGQSESAEGIAIIREAGSSFTTITEHVHNVSTQIQEVSATAEEMAASAEEMNTSLNNISFISNEVAAETTKTSHSAEGQVTMMKDMSVMATKMKNVIEELNTLVSHFKI</sequence>
<dbReference type="Gene3D" id="6.10.340.10">
    <property type="match status" value="1"/>
</dbReference>
<evidence type="ECO:0000256" key="2">
    <source>
        <dbReference type="ARBA" id="ARBA00022475"/>
    </source>
</evidence>
<evidence type="ECO:0000256" key="6">
    <source>
        <dbReference type="PROSITE-ProRule" id="PRU00284"/>
    </source>
</evidence>
<dbReference type="STRING" id="574376.BAMA_00150"/>
<keyword evidence="2" id="KW-1003">Cell membrane</keyword>
<dbReference type="OrthoDB" id="107771at2"/>
<comment type="caution">
    <text evidence="10">The sequence shown here is derived from an EMBL/GenBank/DDBJ whole genome shotgun (WGS) entry which is preliminary data.</text>
</comment>
<dbReference type="SUPFAM" id="SSF58104">
    <property type="entry name" value="Methyl-accepting chemotaxis protein (MCP) signaling domain"/>
    <property type="match status" value="1"/>
</dbReference>
<keyword evidence="4 6" id="KW-0807">Transducer</keyword>
<feature type="domain" description="HAMP" evidence="9">
    <location>
        <begin position="203"/>
        <end position="257"/>
    </location>
</feature>
<evidence type="ECO:0000256" key="1">
    <source>
        <dbReference type="ARBA" id="ARBA00004236"/>
    </source>
</evidence>
<dbReference type="GO" id="GO:0004888">
    <property type="term" value="F:transmembrane signaling receptor activity"/>
    <property type="evidence" value="ECO:0007669"/>
    <property type="project" value="InterPro"/>
</dbReference>
<dbReference type="CDD" id="cd11386">
    <property type="entry name" value="MCP_signal"/>
    <property type="match status" value="1"/>
</dbReference>
<dbReference type="GO" id="GO:0005886">
    <property type="term" value="C:plasma membrane"/>
    <property type="evidence" value="ECO:0007669"/>
    <property type="project" value="UniProtKB-SubCell"/>
</dbReference>
<dbReference type="PRINTS" id="PR00260">
    <property type="entry name" value="CHEMTRNSDUCR"/>
</dbReference>
<dbReference type="AlphaFoldDB" id="A0A073K1K8"/>
<keyword evidence="3 7" id="KW-0472">Membrane</keyword>
<name>A0A073K1K8_9BACI</name>
<dbReference type="eggNOG" id="COG0840">
    <property type="taxonomic scope" value="Bacteria"/>
</dbReference>
<protein>
    <submittedName>
        <fullName evidence="10">Chemotaxis protein</fullName>
    </submittedName>
</protein>
<evidence type="ECO:0000256" key="7">
    <source>
        <dbReference type="SAM" id="Phobius"/>
    </source>
</evidence>
<feature type="transmembrane region" description="Helical" evidence="7">
    <location>
        <begin position="12"/>
        <end position="33"/>
    </location>
</feature>
<evidence type="ECO:0000313" key="11">
    <source>
        <dbReference type="Proteomes" id="UP000027822"/>
    </source>
</evidence>
<keyword evidence="11" id="KW-1185">Reference proteome</keyword>
<feature type="transmembrane region" description="Helical" evidence="7">
    <location>
        <begin position="178"/>
        <end position="201"/>
    </location>
</feature>
<evidence type="ECO:0000256" key="5">
    <source>
        <dbReference type="ARBA" id="ARBA00029447"/>
    </source>
</evidence>
<dbReference type="RefSeq" id="WP_034634846.1">
    <property type="nucleotide sequence ID" value="NZ_CBCSJC010000002.1"/>
</dbReference>
<evidence type="ECO:0000259" key="9">
    <source>
        <dbReference type="PROSITE" id="PS50885"/>
    </source>
</evidence>
<dbReference type="PANTHER" id="PTHR32089:SF112">
    <property type="entry name" value="LYSOZYME-LIKE PROTEIN-RELATED"/>
    <property type="match status" value="1"/>
</dbReference>
<comment type="similarity">
    <text evidence="5">Belongs to the methyl-accepting chemotaxis (MCP) protein family.</text>
</comment>
<accession>A0A073K1K8</accession>
<dbReference type="CDD" id="cd06225">
    <property type="entry name" value="HAMP"/>
    <property type="match status" value="1"/>
</dbReference>
<feature type="domain" description="Methyl-accepting transducer" evidence="8">
    <location>
        <begin position="276"/>
        <end position="512"/>
    </location>
</feature>
<dbReference type="PANTHER" id="PTHR32089">
    <property type="entry name" value="METHYL-ACCEPTING CHEMOTAXIS PROTEIN MCPB"/>
    <property type="match status" value="1"/>
</dbReference>
<evidence type="ECO:0000256" key="3">
    <source>
        <dbReference type="ARBA" id="ARBA00023136"/>
    </source>
</evidence>
<dbReference type="Pfam" id="PF00672">
    <property type="entry name" value="HAMP"/>
    <property type="match status" value="1"/>
</dbReference>
<gene>
    <name evidence="10" type="ORF">BAMA_00150</name>
</gene>
<evidence type="ECO:0000256" key="4">
    <source>
        <dbReference type="ARBA" id="ARBA00023224"/>
    </source>
</evidence>
<dbReference type="PROSITE" id="PS50111">
    <property type="entry name" value="CHEMOTAXIS_TRANSDUC_2"/>
    <property type="match status" value="1"/>
</dbReference>
<dbReference type="Gene3D" id="1.10.287.950">
    <property type="entry name" value="Methyl-accepting chemotaxis protein"/>
    <property type="match status" value="1"/>
</dbReference>
<dbReference type="InterPro" id="IPR004090">
    <property type="entry name" value="Chemotax_Me-accpt_rcpt"/>
</dbReference>
<keyword evidence="7" id="KW-0812">Transmembrane</keyword>
<reference evidence="10 11" key="1">
    <citation type="submission" date="2014-06" db="EMBL/GenBank/DDBJ databases">
        <title>Draft genome sequence of Bacillus manliponensis JCM 15802 (MCCC 1A00708).</title>
        <authorList>
            <person name="Lai Q."/>
            <person name="Liu Y."/>
            <person name="Shao Z."/>
        </authorList>
    </citation>
    <scope>NUCLEOTIDE SEQUENCE [LARGE SCALE GENOMIC DNA]</scope>
    <source>
        <strain evidence="10 11">JCM 15802</strain>
    </source>
</reference>
<dbReference type="EMBL" id="JOTN01000001">
    <property type="protein sequence ID" value="KEK21219.1"/>
    <property type="molecule type" value="Genomic_DNA"/>
</dbReference>
<organism evidence="10 11">
    <name type="scientific">Bacillus manliponensis</name>
    <dbReference type="NCBI Taxonomy" id="574376"/>
    <lineage>
        <taxon>Bacteria</taxon>
        <taxon>Bacillati</taxon>
        <taxon>Bacillota</taxon>
        <taxon>Bacilli</taxon>
        <taxon>Bacillales</taxon>
        <taxon>Bacillaceae</taxon>
        <taxon>Bacillus</taxon>
        <taxon>Bacillus cereus group</taxon>
    </lineage>
</organism>
<comment type="subcellular location">
    <subcellularLocation>
        <location evidence="1">Cell membrane</location>
    </subcellularLocation>
</comment>
<keyword evidence="7" id="KW-1133">Transmembrane helix</keyword>
<evidence type="ECO:0000313" key="10">
    <source>
        <dbReference type="EMBL" id="KEK21219.1"/>
    </source>
</evidence>
<evidence type="ECO:0000259" key="8">
    <source>
        <dbReference type="PROSITE" id="PS50111"/>
    </source>
</evidence>
<dbReference type="GO" id="GO:0006935">
    <property type="term" value="P:chemotaxis"/>
    <property type="evidence" value="ECO:0007669"/>
    <property type="project" value="InterPro"/>
</dbReference>
<dbReference type="PROSITE" id="PS50885">
    <property type="entry name" value="HAMP"/>
    <property type="match status" value="1"/>
</dbReference>
<dbReference type="GO" id="GO:0007165">
    <property type="term" value="P:signal transduction"/>
    <property type="evidence" value="ECO:0007669"/>
    <property type="project" value="UniProtKB-KW"/>
</dbReference>